<dbReference type="PRINTS" id="PR00449">
    <property type="entry name" value="RASTRNSFRMNG"/>
</dbReference>
<dbReference type="InterPro" id="IPR027417">
    <property type="entry name" value="P-loop_NTPase"/>
</dbReference>
<evidence type="ECO:0000313" key="4">
    <source>
        <dbReference type="Proteomes" id="UP000335636"/>
    </source>
</evidence>
<dbReference type="GO" id="GO:0005525">
    <property type="term" value="F:GTP binding"/>
    <property type="evidence" value="ECO:0007669"/>
    <property type="project" value="InterPro"/>
</dbReference>
<reference evidence="3 4" key="1">
    <citation type="submission" date="2019-04" db="EMBL/GenBank/DDBJ databases">
        <authorList>
            <person name="Alioto T."/>
            <person name="Alioto T."/>
        </authorList>
    </citation>
    <scope>NUCLEOTIDE SEQUENCE [LARGE SCALE GENOMIC DNA]</scope>
</reference>
<evidence type="ECO:0000313" key="3">
    <source>
        <dbReference type="EMBL" id="VTJ64895.1"/>
    </source>
</evidence>
<organism evidence="3 4">
    <name type="scientific">Marmota monax</name>
    <name type="common">Woodchuck</name>
    <dbReference type="NCBI Taxonomy" id="9995"/>
    <lineage>
        <taxon>Eukaryota</taxon>
        <taxon>Metazoa</taxon>
        <taxon>Chordata</taxon>
        <taxon>Craniata</taxon>
        <taxon>Vertebrata</taxon>
        <taxon>Euteleostomi</taxon>
        <taxon>Mammalia</taxon>
        <taxon>Eutheria</taxon>
        <taxon>Euarchontoglires</taxon>
        <taxon>Glires</taxon>
        <taxon>Rodentia</taxon>
        <taxon>Sciuromorpha</taxon>
        <taxon>Sciuridae</taxon>
        <taxon>Xerinae</taxon>
        <taxon>Marmotini</taxon>
        <taxon>Marmota</taxon>
    </lineage>
</organism>
<proteinExistence type="predicted"/>
<evidence type="ECO:0000313" key="2">
    <source>
        <dbReference type="EMBL" id="KAF7481877.1"/>
    </source>
</evidence>
<dbReference type="InterPro" id="IPR001806">
    <property type="entry name" value="Small_GTPase"/>
</dbReference>
<sequence length="85" mass="9742">MATLGEPQMQYKLLLVGDSSTGKKMFVKHHLTSKFEKKYIATLGREFPYQQRAHQVQRLGHGGPGEVQRPEGWLLHPSPVCRYHV</sequence>
<accession>A0A5E4B6A5</accession>
<gene>
    <name evidence="2" type="ORF">GHT09_006883</name>
    <name evidence="3" type="ORF">MONAX_5E045200</name>
</gene>
<dbReference type="EMBL" id="WJEC01000665">
    <property type="protein sequence ID" value="KAF7481877.1"/>
    <property type="molecule type" value="Genomic_DNA"/>
</dbReference>
<dbReference type="AlphaFoldDB" id="A0A5E4B6A5"/>
<dbReference type="Proteomes" id="UP000335636">
    <property type="component" value="Unassembled WGS sequence"/>
</dbReference>
<dbReference type="Proteomes" id="UP000662637">
    <property type="component" value="Unassembled WGS sequence"/>
</dbReference>
<dbReference type="Gene3D" id="3.40.50.300">
    <property type="entry name" value="P-loop containing nucleotide triphosphate hydrolases"/>
    <property type="match status" value="1"/>
</dbReference>
<protein>
    <submittedName>
        <fullName evidence="3">Uncharacterized protein</fullName>
    </submittedName>
</protein>
<dbReference type="Pfam" id="PF00071">
    <property type="entry name" value="Ras"/>
    <property type="match status" value="1"/>
</dbReference>
<reference evidence="2" key="2">
    <citation type="submission" date="2020-08" db="EMBL/GenBank/DDBJ databases">
        <authorList>
            <person name="Shumante A."/>
            <person name="Zimin A.V."/>
            <person name="Puiu D."/>
            <person name="Salzberg S.L."/>
        </authorList>
    </citation>
    <scope>NUCLEOTIDE SEQUENCE</scope>
    <source>
        <strain evidence="2">WC2-LM</strain>
        <tissue evidence="2">Liver</tissue>
    </source>
</reference>
<keyword evidence="1" id="KW-0547">Nucleotide-binding</keyword>
<evidence type="ECO:0000256" key="1">
    <source>
        <dbReference type="ARBA" id="ARBA00022741"/>
    </source>
</evidence>
<dbReference type="EMBL" id="CABDUW010000286">
    <property type="protein sequence ID" value="VTJ64895.1"/>
    <property type="molecule type" value="Genomic_DNA"/>
</dbReference>
<dbReference type="SUPFAM" id="SSF52540">
    <property type="entry name" value="P-loop containing nucleoside triphosphate hydrolases"/>
    <property type="match status" value="1"/>
</dbReference>
<dbReference type="GO" id="GO:0003924">
    <property type="term" value="F:GTPase activity"/>
    <property type="evidence" value="ECO:0007669"/>
    <property type="project" value="InterPro"/>
</dbReference>
<name>A0A5E4B6A5_MARMO</name>
<keyword evidence="4" id="KW-1185">Reference proteome</keyword>